<dbReference type="SUPFAM" id="SSF103473">
    <property type="entry name" value="MFS general substrate transporter"/>
    <property type="match status" value="1"/>
</dbReference>
<feature type="transmembrane region" description="Helical" evidence="9">
    <location>
        <begin position="251"/>
        <end position="269"/>
    </location>
</feature>
<keyword evidence="7 9" id="KW-0472">Membrane</keyword>
<accession>A0ABW2EYN5</accession>
<keyword evidence="6 9" id="KW-1133">Transmembrane helix</keyword>
<dbReference type="InterPro" id="IPR036259">
    <property type="entry name" value="MFS_trans_sf"/>
</dbReference>
<feature type="transmembrane region" description="Helical" evidence="9">
    <location>
        <begin position="78"/>
        <end position="97"/>
    </location>
</feature>
<feature type="transmembrane region" description="Helical" evidence="9">
    <location>
        <begin position="41"/>
        <end position="66"/>
    </location>
</feature>
<dbReference type="PROSITE" id="PS50850">
    <property type="entry name" value="MFS"/>
    <property type="match status" value="1"/>
</dbReference>
<dbReference type="Pfam" id="PF07690">
    <property type="entry name" value="MFS_1"/>
    <property type="match status" value="1"/>
</dbReference>
<feature type="transmembrane region" description="Helical" evidence="9">
    <location>
        <begin position="103"/>
        <end position="125"/>
    </location>
</feature>
<evidence type="ECO:0000256" key="1">
    <source>
        <dbReference type="ARBA" id="ARBA00004651"/>
    </source>
</evidence>
<proteinExistence type="inferred from homology"/>
<evidence type="ECO:0000256" key="8">
    <source>
        <dbReference type="SAM" id="MobiDB-lite"/>
    </source>
</evidence>
<dbReference type="EMBL" id="JBHSZP010000033">
    <property type="protein sequence ID" value="MFC7091097.1"/>
    <property type="molecule type" value="Genomic_DNA"/>
</dbReference>
<feature type="transmembrane region" description="Helical" evidence="9">
    <location>
        <begin position="12"/>
        <end position="29"/>
    </location>
</feature>
<dbReference type="InterPro" id="IPR020846">
    <property type="entry name" value="MFS_dom"/>
</dbReference>
<evidence type="ECO:0000313" key="12">
    <source>
        <dbReference type="Proteomes" id="UP001596411"/>
    </source>
</evidence>
<keyword evidence="4" id="KW-1003">Cell membrane</keyword>
<feature type="transmembrane region" description="Helical" evidence="9">
    <location>
        <begin position="304"/>
        <end position="326"/>
    </location>
</feature>
<protein>
    <submittedName>
        <fullName evidence="11">MFS transporter</fullName>
    </submittedName>
</protein>
<sequence length="422" mass="44091">MIPLHSRAWWRATLALCLGSIIVFVNLYAPQPLLPALRELHGVSTLAAGLVMSAATLAVALALLGFGPLSDALGRGAIMRLTLLLGALATLGLALVPGFEGLLLLRVLQGLVLGGLPAVAIAWMGDEFEPRALSAAVGLYIGANTLGGIGGRLLGGAAGEWWGVEAAFLLIGALSLVGVALFWWLLPRARHFRPAPLAPRAIAAGLAAQLRHPPLLGAYLLGGLSFLVFINQYSYLTFRLSEAPHGLTSRWLGLLFLTYLGGTLGASLSGRITQRFAQPRVMALGIGLLMLGSLGTLSDSLAGILAALTLNAFGFFLAHATASAWVGLHAQGARGSASALYLVCYYLGASLGTLYLEPFWRLWQWPGVVAASLALLLVPLGIALALGRWQSAAARAVQGSGRPPASLPQTSVRRSSRPQADL</sequence>
<keyword evidence="3" id="KW-0813">Transport</keyword>
<evidence type="ECO:0000256" key="5">
    <source>
        <dbReference type="ARBA" id="ARBA00022692"/>
    </source>
</evidence>
<evidence type="ECO:0000256" key="9">
    <source>
        <dbReference type="SAM" id="Phobius"/>
    </source>
</evidence>
<evidence type="ECO:0000256" key="4">
    <source>
        <dbReference type="ARBA" id="ARBA00022475"/>
    </source>
</evidence>
<reference evidence="12" key="1">
    <citation type="journal article" date="2019" name="Int. J. Syst. Evol. Microbiol.">
        <title>The Global Catalogue of Microorganisms (GCM) 10K type strain sequencing project: providing services to taxonomists for standard genome sequencing and annotation.</title>
        <authorList>
            <consortium name="The Broad Institute Genomics Platform"/>
            <consortium name="The Broad Institute Genome Sequencing Center for Infectious Disease"/>
            <person name="Wu L."/>
            <person name="Ma J."/>
        </authorList>
    </citation>
    <scope>NUCLEOTIDE SEQUENCE [LARGE SCALE GENOMIC DNA]</scope>
    <source>
        <strain evidence="12">CGMCC 1.13666</strain>
    </source>
</reference>
<dbReference type="Proteomes" id="UP001596411">
    <property type="component" value="Unassembled WGS sequence"/>
</dbReference>
<evidence type="ECO:0000259" key="10">
    <source>
        <dbReference type="PROSITE" id="PS50850"/>
    </source>
</evidence>
<dbReference type="CDD" id="cd17324">
    <property type="entry name" value="MFS_NepI_like"/>
    <property type="match status" value="1"/>
</dbReference>
<evidence type="ECO:0000313" key="11">
    <source>
        <dbReference type="EMBL" id="MFC7091097.1"/>
    </source>
</evidence>
<evidence type="ECO:0000256" key="7">
    <source>
        <dbReference type="ARBA" id="ARBA00023136"/>
    </source>
</evidence>
<comment type="subcellular location">
    <subcellularLocation>
        <location evidence="1">Cell membrane</location>
        <topology evidence="1">Multi-pass membrane protein</topology>
    </subcellularLocation>
</comment>
<feature type="transmembrane region" description="Helical" evidence="9">
    <location>
        <begin position="362"/>
        <end position="386"/>
    </location>
</feature>
<feature type="domain" description="Major facilitator superfamily (MFS) profile" evidence="10">
    <location>
        <begin position="12"/>
        <end position="391"/>
    </location>
</feature>
<comment type="caution">
    <text evidence="11">The sequence shown here is derived from an EMBL/GenBank/DDBJ whole genome shotgun (WGS) entry which is preliminary data.</text>
</comment>
<evidence type="ECO:0000256" key="3">
    <source>
        <dbReference type="ARBA" id="ARBA00022448"/>
    </source>
</evidence>
<dbReference type="PANTHER" id="PTHR43271">
    <property type="entry name" value="BLL2771 PROTEIN"/>
    <property type="match status" value="1"/>
</dbReference>
<dbReference type="RefSeq" id="WP_346062011.1">
    <property type="nucleotide sequence ID" value="NZ_BAAADR010000006.1"/>
</dbReference>
<evidence type="ECO:0000256" key="6">
    <source>
        <dbReference type="ARBA" id="ARBA00022989"/>
    </source>
</evidence>
<dbReference type="InterPro" id="IPR011701">
    <property type="entry name" value="MFS"/>
</dbReference>
<comment type="similarity">
    <text evidence="2">Belongs to the major facilitator superfamily.</text>
</comment>
<dbReference type="Gene3D" id="1.20.1250.20">
    <property type="entry name" value="MFS general substrate transporter like domains"/>
    <property type="match status" value="1"/>
</dbReference>
<feature type="transmembrane region" description="Helical" evidence="9">
    <location>
        <begin position="216"/>
        <end position="236"/>
    </location>
</feature>
<feature type="transmembrane region" description="Helical" evidence="9">
    <location>
        <begin position="132"/>
        <end position="154"/>
    </location>
</feature>
<organism evidence="11 12">
    <name type="scientific">Halomonas salifodinae</name>
    <dbReference type="NCBI Taxonomy" id="438745"/>
    <lineage>
        <taxon>Bacteria</taxon>
        <taxon>Pseudomonadati</taxon>
        <taxon>Pseudomonadota</taxon>
        <taxon>Gammaproteobacteria</taxon>
        <taxon>Oceanospirillales</taxon>
        <taxon>Halomonadaceae</taxon>
        <taxon>Halomonas</taxon>
    </lineage>
</organism>
<gene>
    <name evidence="11" type="ORF">ACFQH5_16220</name>
</gene>
<feature type="transmembrane region" description="Helical" evidence="9">
    <location>
        <begin position="281"/>
        <end position="298"/>
    </location>
</feature>
<evidence type="ECO:0000256" key="2">
    <source>
        <dbReference type="ARBA" id="ARBA00008335"/>
    </source>
</evidence>
<keyword evidence="5 9" id="KW-0812">Transmembrane</keyword>
<dbReference type="PANTHER" id="PTHR43271:SF2">
    <property type="entry name" value="BLL2771 PROTEIN"/>
    <property type="match status" value="1"/>
</dbReference>
<name>A0ABW2EYN5_9GAMM</name>
<feature type="transmembrane region" description="Helical" evidence="9">
    <location>
        <begin position="166"/>
        <end position="186"/>
    </location>
</feature>
<feature type="region of interest" description="Disordered" evidence="8">
    <location>
        <begin position="399"/>
        <end position="422"/>
    </location>
</feature>
<keyword evidence="12" id="KW-1185">Reference proteome</keyword>
<feature type="transmembrane region" description="Helical" evidence="9">
    <location>
        <begin position="338"/>
        <end position="356"/>
    </location>
</feature>